<evidence type="ECO:0000256" key="1">
    <source>
        <dbReference type="SAM" id="MobiDB-lite"/>
    </source>
</evidence>
<evidence type="ECO:0000313" key="2">
    <source>
        <dbReference type="EMBL" id="KAF9880431.1"/>
    </source>
</evidence>
<proteinExistence type="predicted"/>
<reference evidence="2" key="1">
    <citation type="submission" date="2020-03" db="EMBL/GenBank/DDBJ databases">
        <authorList>
            <person name="He L."/>
        </authorList>
    </citation>
    <scope>NUCLEOTIDE SEQUENCE</scope>
    <source>
        <strain evidence="2">CkLH20</strain>
    </source>
</reference>
<dbReference type="RefSeq" id="XP_038749892.1">
    <property type="nucleotide sequence ID" value="XM_038885104.1"/>
</dbReference>
<accession>A0A9P6IGX5</accession>
<dbReference type="EMBL" id="JAATWM020000005">
    <property type="protein sequence ID" value="KAF9880431.1"/>
    <property type="molecule type" value="Genomic_DNA"/>
</dbReference>
<dbReference type="AlphaFoldDB" id="A0A9P6IGX5"/>
<dbReference type="OrthoDB" id="4589291at2759"/>
<feature type="region of interest" description="Disordered" evidence="1">
    <location>
        <begin position="1"/>
        <end position="20"/>
    </location>
</feature>
<sequence length="204" mass="23197">MAASQPSGYGTSDEDAPPSYESINHAHRVQHVDSEAWRDMDPNLVFGFISPLGGGDTTTPNGCQWEVRLRVKVRDLPRLMVEGFHWDASNFNFNATYYKTHVRDEQYSIIRVGWSCSSHFFLSDLGDNPYWAATLIVFAHNTDVLSNFRVTDVTPDNLRWAAAWTNGGEGVVYDWESDNPLTGINSIYPNLPLKGWWPWPKRND</sequence>
<dbReference type="Proteomes" id="UP000781932">
    <property type="component" value="Unassembled WGS sequence"/>
</dbReference>
<feature type="compositionally biased region" description="Polar residues" evidence="1">
    <location>
        <begin position="1"/>
        <end position="10"/>
    </location>
</feature>
<evidence type="ECO:0000313" key="3">
    <source>
        <dbReference type="Proteomes" id="UP000781932"/>
    </source>
</evidence>
<keyword evidence="3" id="KW-1185">Reference proteome</keyword>
<organism evidence="2 3">
    <name type="scientific">Colletotrichum karsti</name>
    <dbReference type="NCBI Taxonomy" id="1095194"/>
    <lineage>
        <taxon>Eukaryota</taxon>
        <taxon>Fungi</taxon>
        <taxon>Dikarya</taxon>
        <taxon>Ascomycota</taxon>
        <taxon>Pezizomycotina</taxon>
        <taxon>Sordariomycetes</taxon>
        <taxon>Hypocreomycetidae</taxon>
        <taxon>Glomerellales</taxon>
        <taxon>Glomerellaceae</taxon>
        <taxon>Colletotrichum</taxon>
        <taxon>Colletotrichum boninense species complex</taxon>
    </lineage>
</organism>
<dbReference type="GeneID" id="62158178"/>
<reference evidence="2" key="2">
    <citation type="submission" date="2020-11" db="EMBL/GenBank/DDBJ databases">
        <title>Whole genome sequencing of Colletotrichum sp.</title>
        <authorList>
            <person name="Li H."/>
        </authorList>
    </citation>
    <scope>NUCLEOTIDE SEQUENCE</scope>
    <source>
        <strain evidence="2">CkLH20</strain>
    </source>
</reference>
<protein>
    <submittedName>
        <fullName evidence="2">Uncharacterized protein</fullName>
    </submittedName>
</protein>
<gene>
    <name evidence="2" type="ORF">CkaCkLH20_02385</name>
</gene>
<comment type="caution">
    <text evidence="2">The sequence shown here is derived from an EMBL/GenBank/DDBJ whole genome shotgun (WGS) entry which is preliminary data.</text>
</comment>
<name>A0A9P6IGX5_9PEZI</name>